<reference evidence="2 3" key="1">
    <citation type="journal article" date="2024" name="J. Plant Pathol.">
        <title>Sequence and assembly of the genome of Seiridium unicorne, isolate CBS 538.82, causal agent of cypress canker disease.</title>
        <authorList>
            <person name="Scali E."/>
            <person name="Rocca G.D."/>
            <person name="Danti R."/>
            <person name="Garbelotto M."/>
            <person name="Barberini S."/>
            <person name="Baroncelli R."/>
            <person name="Emiliani G."/>
        </authorList>
    </citation>
    <scope>NUCLEOTIDE SEQUENCE [LARGE SCALE GENOMIC DNA]</scope>
    <source>
        <strain evidence="2 3">BM-138-508</strain>
    </source>
</reference>
<evidence type="ECO:0000259" key="1">
    <source>
        <dbReference type="Pfam" id="PF26607"/>
    </source>
</evidence>
<dbReference type="Gene3D" id="2.120.10.70">
    <property type="entry name" value="Fucose-specific lectin"/>
    <property type="match status" value="1"/>
</dbReference>
<dbReference type="Pfam" id="PF26607">
    <property type="entry name" value="DUF8189"/>
    <property type="match status" value="1"/>
</dbReference>
<evidence type="ECO:0000313" key="3">
    <source>
        <dbReference type="Proteomes" id="UP001408356"/>
    </source>
</evidence>
<dbReference type="Proteomes" id="UP001408356">
    <property type="component" value="Unassembled WGS sequence"/>
</dbReference>
<proteinExistence type="predicted"/>
<keyword evidence="3" id="KW-1185">Reference proteome</keyword>
<name>A0ABR2UFQ5_9PEZI</name>
<sequence>MTSNLALPSAIPPKLKLVADWLNAKNNSMFDNATQKCDILLTAHNINTTYNIGIELKTQDAWFDHVEDSFSKEMVDIIFNRATCGIDAKYRKWRSTRTFMLGIASRKEDLAGYGSTIADAMEDVRCTQVGKLWMASGCPSVTSWGESRSDVVYVNATGTNVLHKYYGGGSWGPSWEEANDLGGDVKALSSASWEDNRLDIVGKTSNGPEWGDFGGNFFSNPATVSWGAGRLDIIGLDEDNASLWHKYYQDGWSAWEDLSGGPFIGNPVATCWGVGRLDFWAINSDGELNHFYWDGHRYSDWESLGGEFADTPKVVHWKPNRIDIVGKGLDDEKFHLKDYRRFSSEPALLAKHDTNFLYLFRVDDKYKVRLQIWSGGDWQPGSSGTWSLGRLPQVSPKNPSQEDQDQAILKAAELSGNSTEMDYIKHHMYNDF</sequence>
<gene>
    <name evidence="2" type="ORF">SUNI508_02646</name>
</gene>
<dbReference type="InterPro" id="IPR058502">
    <property type="entry name" value="PLL-like_beta-prop"/>
</dbReference>
<comment type="caution">
    <text evidence="2">The sequence shown here is derived from an EMBL/GenBank/DDBJ whole genome shotgun (WGS) entry which is preliminary data.</text>
</comment>
<evidence type="ECO:0000313" key="2">
    <source>
        <dbReference type="EMBL" id="KAK9413447.1"/>
    </source>
</evidence>
<organism evidence="2 3">
    <name type="scientific">Seiridium unicorne</name>
    <dbReference type="NCBI Taxonomy" id="138068"/>
    <lineage>
        <taxon>Eukaryota</taxon>
        <taxon>Fungi</taxon>
        <taxon>Dikarya</taxon>
        <taxon>Ascomycota</taxon>
        <taxon>Pezizomycotina</taxon>
        <taxon>Sordariomycetes</taxon>
        <taxon>Xylariomycetidae</taxon>
        <taxon>Amphisphaeriales</taxon>
        <taxon>Sporocadaceae</taxon>
        <taxon>Seiridium</taxon>
    </lineage>
</organism>
<protein>
    <submittedName>
        <fullName evidence="2">Fucose-specific lectin</fullName>
    </submittedName>
</protein>
<dbReference type="SUPFAM" id="SSF89372">
    <property type="entry name" value="Fucose-specific lectin"/>
    <property type="match status" value="1"/>
</dbReference>
<feature type="domain" description="PLL-like beta propeller" evidence="1">
    <location>
        <begin position="207"/>
        <end position="337"/>
    </location>
</feature>
<accession>A0ABR2UFQ5</accession>
<dbReference type="EMBL" id="JARVKF010000440">
    <property type="protein sequence ID" value="KAK9413447.1"/>
    <property type="molecule type" value="Genomic_DNA"/>
</dbReference>